<keyword evidence="1" id="KW-0472">Membrane</keyword>
<reference evidence="2 3" key="1">
    <citation type="submission" date="2019-08" db="EMBL/GenBank/DDBJ databases">
        <title>In-depth cultivation of the pig gut microbiome towards novel bacterial diversity and tailored functional studies.</title>
        <authorList>
            <person name="Wylensek D."/>
            <person name="Hitch T.C.A."/>
            <person name="Clavel T."/>
        </authorList>
    </citation>
    <scope>NUCLEOTIDE SEQUENCE [LARGE SCALE GENOMIC DNA]</scope>
    <source>
        <strain evidence="2 3">WCA-693-APC-5D-A</strain>
    </source>
</reference>
<accession>A0A6I2UKD8</accession>
<dbReference type="Proteomes" id="UP000433181">
    <property type="component" value="Unassembled WGS sequence"/>
</dbReference>
<dbReference type="GeneID" id="96779998"/>
<keyword evidence="1" id="KW-0812">Transmembrane</keyword>
<keyword evidence="1" id="KW-1133">Transmembrane helix</keyword>
<dbReference type="EMBL" id="VUNR01000047">
    <property type="protein sequence ID" value="MSU10030.1"/>
    <property type="molecule type" value="Genomic_DNA"/>
</dbReference>
<name>A0A6I2UKD8_9FIRM</name>
<evidence type="ECO:0000313" key="2">
    <source>
        <dbReference type="EMBL" id="MSU10030.1"/>
    </source>
</evidence>
<dbReference type="RefSeq" id="WP_154408195.1">
    <property type="nucleotide sequence ID" value="NZ_VUNR01000047.1"/>
</dbReference>
<comment type="caution">
    <text evidence="2">The sequence shown here is derived from an EMBL/GenBank/DDBJ whole genome shotgun (WGS) entry which is preliminary data.</text>
</comment>
<keyword evidence="3" id="KW-1185">Reference proteome</keyword>
<evidence type="ECO:0000256" key="1">
    <source>
        <dbReference type="SAM" id="Phobius"/>
    </source>
</evidence>
<dbReference type="AlphaFoldDB" id="A0A6I2UKD8"/>
<feature type="transmembrane region" description="Helical" evidence="1">
    <location>
        <begin position="49"/>
        <end position="68"/>
    </location>
</feature>
<gene>
    <name evidence="2" type="ORF">FYJ84_13780</name>
</gene>
<proteinExistence type="predicted"/>
<organism evidence="2 3">
    <name type="scientific">Anaerovibrio slackiae</name>
    <dbReference type="NCBI Taxonomy" id="2652309"/>
    <lineage>
        <taxon>Bacteria</taxon>
        <taxon>Bacillati</taxon>
        <taxon>Bacillota</taxon>
        <taxon>Negativicutes</taxon>
        <taxon>Selenomonadales</taxon>
        <taxon>Selenomonadaceae</taxon>
        <taxon>Anaerovibrio</taxon>
    </lineage>
</organism>
<evidence type="ECO:0000313" key="3">
    <source>
        <dbReference type="Proteomes" id="UP000433181"/>
    </source>
</evidence>
<sequence>MIIREKFSEVIGILSARFKASKEQNSDNLQEAYVEPRANEPRFSNKIRLGIYVALLSIFIFVTSMLTTRVISSYYEKRETERQIETMQSFISEWHEKNNKLNSEDMRPVKADQVDMVQTDVIFRLQALGVNINTIKELKQQETDGRVFSVEFSGQYEPVMKSVKSLQESDALVGLKHLVLQGKDGSISAKLTYKIYTK</sequence>
<protein>
    <submittedName>
        <fullName evidence="2">Uncharacterized protein</fullName>
    </submittedName>
</protein>